<organism evidence="6 7">
    <name type="scientific">Belliella marina</name>
    <dbReference type="NCBI Taxonomy" id="1644146"/>
    <lineage>
        <taxon>Bacteria</taxon>
        <taxon>Pseudomonadati</taxon>
        <taxon>Bacteroidota</taxon>
        <taxon>Cytophagia</taxon>
        <taxon>Cytophagales</taxon>
        <taxon>Cyclobacteriaceae</taxon>
        <taxon>Belliella</taxon>
    </lineage>
</organism>
<dbReference type="Gene3D" id="3.40.30.10">
    <property type="entry name" value="Glutaredoxin"/>
    <property type="match status" value="1"/>
</dbReference>
<dbReference type="PROSITE" id="PS00194">
    <property type="entry name" value="THIOREDOXIN_1"/>
    <property type="match status" value="1"/>
</dbReference>
<reference evidence="7" key="1">
    <citation type="journal article" date="2019" name="Int. J. Syst. Evol. Microbiol.">
        <title>The Global Catalogue of Microorganisms (GCM) 10K type strain sequencing project: providing services to taxonomists for standard genome sequencing and annotation.</title>
        <authorList>
            <consortium name="The Broad Institute Genomics Platform"/>
            <consortium name="The Broad Institute Genome Sequencing Center for Infectious Disease"/>
            <person name="Wu L."/>
            <person name="Ma J."/>
        </authorList>
    </citation>
    <scope>NUCLEOTIDE SEQUENCE [LARGE SCALE GENOMIC DNA]</scope>
    <source>
        <strain evidence="7">CGMCC 1.15180</strain>
    </source>
</reference>
<dbReference type="InterPro" id="IPR000866">
    <property type="entry name" value="AhpC/TSA"/>
</dbReference>
<evidence type="ECO:0000256" key="3">
    <source>
        <dbReference type="ARBA" id="ARBA00023157"/>
    </source>
</evidence>
<sequence>MKNWYLSFLLLTIGFRSHQTSAQTTFPDQIEVELENMTGKGPFMSSMSRVDSKVDESNPFYKADPSPLELPEDMIDFKQYHIIPNFIQFAYQSFKNGLLEESHWKEIESRYHGEEILSNLSEDIIRCYIRLASRQDSVGNVDIWVDSNGNDKVEQEEIHHYPISLKNTSNLFGDENLIEAVYEKYSDNKIVSQKTHLNLNPFAYPDFILYNFSEHQKGKIQVENEELDIYLSNGFTTDYYVNKQFDVFFHDDPRDFKDIPYEEKEYLQYQDIVFIKGEKYQIGKTSPDGSILTLTKYPEDKEWIGTQVGAKAIPIESRTLDSIPYNLYNGKITMLDFWGSWCGPCVNEIPFLKDAASFFEGDQFELVGIVYDTRKTVESFISKNDVFWKQVMHKYDKSDSIDLSQSYGISGYPTTFLIDQDNKIAIRNKGLRSYELYKTLSKYLQKDPNEFLDFITSGDFKIIISSSELKISAPHVKIGQSDEKLYAYPKEGKFLRGLSFGNSSDEISFTLNYFDENHQPVAKPFNIKKEDISNGIFEIKL</sequence>
<dbReference type="InterPro" id="IPR017937">
    <property type="entry name" value="Thioredoxin_CS"/>
</dbReference>
<dbReference type="RefSeq" id="WP_376889336.1">
    <property type="nucleotide sequence ID" value="NZ_JBHUHR010000048.1"/>
</dbReference>
<dbReference type="InterPro" id="IPR036249">
    <property type="entry name" value="Thioredoxin-like_sf"/>
</dbReference>
<dbReference type="CDD" id="cd02966">
    <property type="entry name" value="TlpA_like_family"/>
    <property type="match status" value="1"/>
</dbReference>
<comment type="subcellular location">
    <subcellularLocation>
        <location evidence="1">Cell envelope</location>
    </subcellularLocation>
</comment>
<proteinExistence type="predicted"/>
<dbReference type="EMBL" id="JBHUHR010000048">
    <property type="protein sequence ID" value="MFD2037451.1"/>
    <property type="molecule type" value="Genomic_DNA"/>
</dbReference>
<keyword evidence="7" id="KW-1185">Reference proteome</keyword>
<dbReference type="InterPro" id="IPR018247">
    <property type="entry name" value="EF_Hand_1_Ca_BS"/>
</dbReference>
<dbReference type="Proteomes" id="UP001597361">
    <property type="component" value="Unassembled WGS sequence"/>
</dbReference>
<evidence type="ECO:0000256" key="2">
    <source>
        <dbReference type="ARBA" id="ARBA00022748"/>
    </source>
</evidence>
<dbReference type="InterPro" id="IPR013766">
    <property type="entry name" value="Thioredoxin_domain"/>
</dbReference>
<protein>
    <submittedName>
        <fullName evidence="6">TlpA family protein disulfide reductase</fullName>
    </submittedName>
</protein>
<comment type="caution">
    <text evidence="6">The sequence shown here is derived from an EMBL/GenBank/DDBJ whole genome shotgun (WGS) entry which is preliminary data.</text>
</comment>
<name>A0ABW4VUT6_9BACT</name>
<keyword evidence="4" id="KW-0676">Redox-active center</keyword>
<dbReference type="Pfam" id="PF00578">
    <property type="entry name" value="AhpC-TSA"/>
    <property type="match status" value="1"/>
</dbReference>
<accession>A0ABW4VUT6</accession>
<dbReference type="PROSITE" id="PS00018">
    <property type="entry name" value="EF_HAND_1"/>
    <property type="match status" value="1"/>
</dbReference>
<gene>
    <name evidence="6" type="ORF">ACFSKL_21830</name>
</gene>
<evidence type="ECO:0000259" key="5">
    <source>
        <dbReference type="PROSITE" id="PS51352"/>
    </source>
</evidence>
<keyword evidence="2" id="KW-0201">Cytochrome c-type biogenesis</keyword>
<evidence type="ECO:0000256" key="1">
    <source>
        <dbReference type="ARBA" id="ARBA00004196"/>
    </source>
</evidence>
<keyword evidence="3" id="KW-1015">Disulfide bond</keyword>
<feature type="domain" description="Thioredoxin" evidence="5">
    <location>
        <begin position="280"/>
        <end position="446"/>
    </location>
</feature>
<dbReference type="InterPro" id="IPR050553">
    <property type="entry name" value="Thioredoxin_ResA/DsbE_sf"/>
</dbReference>
<dbReference type="PANTHER" id="PTHR42852">
    <property type="entry name" value="THIOL:DISULFIDE INTERCHANGE PROTEIN DSBE"/>
    <property type="match status" value="1"/>
</dbReference>
<dbReference type="PROSITE" id="PS51352">
    <property type="entry name" value="THIOREDOXIN_2"/>
    <property type="match status" value="1"/>
</dbReference>
<dbReference type="PANTHER" id="PTHR42852:SF6">
    <property type="entry name" value="THIOL:DISULFIDE INTERCHANGE PROTEIN DSBE"/>
    <property type="match status" value="1"/>
</dbReference>
<dbReference type="SUPFAM" id="SSF52833">
    <property type="entry name" value="Thioredoxin-like"/>
    <property type="match status" value="1"/>
</dbReference>
<evidence type="ECO:0000313" key="6">
    <source>
        <dbReference type="EMBL" id="MFD2037451.1"/>
    </source>
</evidence>
<evidence type="ECO:0000256" key="4">
    <source>
        <dbReference type="ARBA" id="ARBA00023284"/>
    </source>
</evidence>
<evidence type="ECO:0000313" key="7">
    <source>
        <dbReference type="Proteomes" id="UP001597361"/>
    </source>
</evidence>